<dbReference type="SMART" id="SM00448">
    <property type="entry name" value="REC"/>
    <property type="match status" value="2"/>
</dbReference>
<dbReference type="InterPro" id="IPR003661">
    <property type="entry name" value="HisK_dim/P_dom"/>
</dbReference>
<comment type="caution">
    <text evidence="9">The sequence shown here is derived from an EMBL/GenBank/DDBJ whole genome shotgun (WGS) entry which is preliminary data.</text>
</comment>
<sequence length="654" mass="71238">MTDLTKRILVVEDNPGDVDLIREYLDEADFDHVVDHAPRLADAIIELRSDVPPGAVLLDLGLPDGMGIDTLRRILDAAGDVPILVLTGRDDRELAVRTMQEGAQDYLVKDGLTPDGLTRALRRAMERVAQDRLHRQTEEALRQSEDRFRSAFLTAPYGMALVAPDGRFMRVNHALCDLLGYTEPEVLAGDVQTFTHPEDCDADGAHIAGILAGDAVSYALEKRFVRKGGQVVWVHVSVSLVRSWDGSPVHFVMQVLDLSQRKDLEQRLLQAQKMEAVGQLTGGLAHDFNNLLGVITGNLELLLRSVRKDDRAFRRAQAAYHAALRGADLTRQMLAFSRRQILEVKDIDARALLEGLVGLLRRTLGEAVELRLKQANSLWSIRTDGSQLESAILNLALNARDAMPQGGHLTIETMNVHLDAEYAARDHDVVPGDYVLVAVSDTGTGIPAEIIDRVFEPFFTTKEVGKGTGLGLSMVFGFAKQSGGHIKVYSEGGRGTVVKLFLPRSKGTVGDAAATADEPDDDGAPFPATVLVVDDREDLRMVAAEMLEDLGYTVMVAESGPAALLMLARNRAIDLLLTDIVMPGGMSGPQLAQAARDRWPRLPILFMSGYAEGAILREGQIGTEHDLISKPFRRADLARKVRAALLNGPGAGTS</sequence>
<dbReference type="InterPro" id="IPR005467">
    <property type="entry name" value="His_kinase_dom"/>
</dbReference>
<dbReference type="SMART" id="SM00387">
    <property type="entry name" value="HATPase_c"/>
    <property type="match status" value="1"/>
</dbReference>
<dbReference type="PROSITE" id="PS50113">
    <property type="entry name" value="PAC"/>
    <property type="match status" value="1"/>
</dbReference>
<dbReference type="InterPro" id="IPR013655">
    <property type="entry name" value="PAS_fold_3"/>
</dbReference>
<feature type="domain" description="Response regulatory" evidence="6">
    <location>
        <begin position="529"/>
        <end position="645"/>
    </location>
</feature>
<dbReference type="Proteomes" id="UP000554286">
    <property type="component" value="Unassembled WGS sequence"/>
</dbReference>
<dbReference type="CDD" id="cd00156">
    <property type="entry name" value="REC"/>
    <property type="match status" value="1"/>
</dbReference>
<dbReference type="InterPro" id="IPR035965">
    <property type="entry name" value="PAS-like_dom_sf"/>
</dbReference>
<dbReference type="GO" id="GO:0000155">
    <property type="term" value="F:phosphorelay sensor kinase activity"/>
    <property type="evidence" value="ECO:0007669"/>
    <property type="project" value="InterPro"/>
</dbReference>
<organism evidence="9 10">
    <name type="scientific">Roseospira visakhapatnamensis</name>
    <dbReference type="NCBI Taxonomy" id="390880"/>
    <lineage>
        <taxon>Bacteria</taxon>
        <taxon>Pseudomonadati</taxon>
        <taxon>Pseudomonadota</taxon>
        <taxon>Alphaproteobacteria</taxon>
        <taxon>Rhodospirillales</taxon>
        <taxon>Rhodospirillaceae</taxon>
        <taxon>Roseospira</taxon>
    </lineage>
</organism>
<name>A0A7W6RED5_9PROT</name>
<dbReference type="NCBIfam" id="TIGR00229">
    <property type="entry name" value="sensory_box"/>
    <property type="match status" value="1"/>
</dbReference>
<dbReference type="Pfam" id="PF02518">
    <property type="entry name" value="HATPase_c"/>
    <property type="match status" value="1"/>
</dbReference>
<feature type="domain" description="PAS" evidence="7">
    <location>
        <begin position="144"/>
        <end position="199"/>
    </location>
</feature>
<dbReference type="SUPFAM" id="SSF47384">
    <property type="entry name" value="Homodimeric domain of signal transducing histidine kinase"/>
    <property type="match status" value="1"/>
</dbReference>
<feature type="domain" description="Response regulatory" evidence="6">
    <location>
        <begin position="7"/>
        <end position="124"/>
    </location>
</feature>
<accession>A0A7W6RED5</accession>
<dbReference type="Pfam" id="PF08447">
    <property type="entry name" value="PAS_3"/>
    <property type="match status" value="1"/>
</dbReference>
<keyword evidence="3 4" id="KW-0597">Phosphoprotein</keyword>
<dbReference type="InterPro" id="IPR001610">
    <property type="entry name" value="PAC"/>
</dbReference>
<dbReference type="InterPro" id="IPR011006">
    <property type="entry name" value="CheY-like_superfamily"/>
</dbReference>
<dbReference type="EMBL" id="JACIGK010000014">
    <property type="protein sequence ID" value="MBB4266489.1"/>
    <property type="molecule type" value="Genomic_DNA"/>
</dbReference>
<dbReference type="PROSITE" id="PS50112">
    <property type="entry name" value="PAS"/>
    <property type="match status" value="1"/>
</dbReference>
<dbReference type="InterPro" id="IPR001789">
    <property type="entry name" value="Sig_transdc_resp-reg_receiver"/>
</dbReference>
<dbReference type="Gene3D" id="3.40.50.2300">
    <property type="match status" value="2"/>
</dbReference>
<dbReference type="CDD" id="cd16919">
    <property type="entry name" value="HATPase_CckA-like"/>
    <property type="match status" value="1"/>
</dbReference>
<comment type="catalytic activity">
    <reaction evidence="1">
        <text>ATP + protein L-histidine = ADP + protein N-phospho-L-histidine.</text>
        <dbReference type="EC" id="2.7.13.3"/>
    </reaction>
</comment>
<evidence type="ECO:0000259" key="6">
    <source>
        <dbReference type="PROSITE" id="PS50110"/>
    </source>
</evidence>
<dbReference type="PRINTS" id="PR00344">
    <property type="entry name" value="BCTRLSENSOR"/>
</dbReference>
<dbReference type="SMART" id="SM00388">
    <property type="entry name" value="HisKA"/>
    <property type="match status" value="1"/>
</dbReference>
<dbReference type="Gene3D" id="3.30.450.20">
    <property type="entry name" value="PAS domain"/>
    <property type="match status" value="1"/>
</dbReference>
<evidence type="ECO:0000259" key="7">
    <source>
        <dbReference type="PROSITE" id="PS50112"/>
    </source>
</evidence>
<dbReference type="EC" id="2.7.13.3" evidence="2"/>
<dbReference type="SUPFAM" id="SSF55785">
    <property type="entry name" value="PYP-like sensor domain (PAS domain)"/>
    <property type="match status" value="1"/>
</dbReference>
<dbReference type="SUPFAM" id="SSF55874">
    <property type="entry name" value="ATPase domain of HSP90 chaperone/DNA topoisomerase II/histidine kinase"/>
    <property type="match status" value="1"/>
</dbReference>
<dbReference type="Gene3D" id="1.10.287.130">
    <property type="match status" value="1"/>
</dbReference>
<dbReference type="InterPro" id="IPR036890">
    <property type="entry name" value="HATPase_C_sf"/>
</dbReference>
<feature type="domain" description="PAC" evidence="8">
    <location>
        <begin position="218"/>
        <end position="270"/>
    </location>
</feature>
<protein>
    <recommendedName>
        <fullName evidence="2">histidine kinase</fullName>
        <ecNumber evidence="2">2.7.13.3</ecNumber>
    </recommendedName>
</protein>
<gene>
    <name evidence="9" type="ORF">GGD89_002121</name>
</gene>
<dbReference type="Gene3D" id="3.30.565.10">
    <property type="entry name" value="Histidine kinase-like ATPase, C-terminal domain"/>
    <property type="match status" value="1"/>
</dbReference>
<evidence type="ECO:0000259" key="8">
    <source>
        <dbReference type="PROSITE" id="PS50113"/>
    </source>
</evidence>
<reference evidence="9 10" key="1">
    <citation type="submission" date="2020-08" db="EMBL/GenBank/DDBJ databases">
        <title>Genome sequencing of Purple Non-Sulfur Bacteria from various extreme environments.</title>
        <authorList>
            <person name="Mayer M."/>
        </authorList>
    </citation>
    <scope>NUCLEOTIDE SEQUENCE [LARGE SCALE GENOMIC DNA]</scope>
    <source>
        <strain evidence="9 10">JA131</strain>
    </source>
</reference>
<evidence type="ECO:0000256" key="4">
    <source>
        <dbReference type="PROSITE-ProRule" id="PRU00169"/>
    </source>
</evidence>
<evidence type="ECO:0000259" key="5">
    <source>
        <dbReference type="PROSITE" id="PS50109"/>
    </source>
</evidence>
<dbReference type="PANTHER" id="PTHR43065:SF49">
    <property type="entry name" value="HISTIDINE KINASE"/>
    <property type="match status" value="1"/>
</dbReference>
<feature type="modified residue" description="4-aspartylphosphate" evidence="4">
    <location>
        <position position="59"/>
    </location>
</feature>
<evidence type="ECO:0000256" key="1">
    <source>
        <dbReference type="ARBA" id="ARBA00000085"/>
    </source>
</evidence>
<keyword evidence="10" id="KW-1185">Reference proteome</keyword>
<evidence type="ECO:0000313" key="10">
    <source>
        <dbReference type="Proteomes" id="UP000554286"/>
    </source>
</evidence>
<dbReference type="Pfam" id="PF00072">
    <property type="entry name" value="Response_reg"/>
    <property type="match status" value="2"/>
</dbReference>
<dbReference type="CDD" id="cd00082">
    <property type="entry name" value="HisKA"/>
    <property type="match status" value="1"/>
</dbReference>
<dbReference type="InterPro" id="IPR004358">
    <property type="entry name" value="Sig_transdc_His_kin-like_C"/>
</dbReference>
<feature type="domain" description="Histidine kinase" evidence="5">
    <location>
        <begin position="283"/>
        <end position="506"/>
    </location>
</feature>
<dbReference type="Pfam" id="PF00512">
    <property type="entry name" value="HisKA"/>
    <property type="match status" value="1"/>
</dbReference>
<dbReference type="SUPFAM" id="SSF52172">
    <property type="entry name" value="CheY-like"/>
    <property type="match status" value="2"/>
</dbReference>
<dbReference type="InterPro" id="IPR003594">
    <property type="entry name" value="HATPase_dom"/>
</dbReference>
<dbReference type="InterPro" id="IPR036097">
    <property type="entry name" value="HisK_dim/P_sf"/>
</dbReference>
<dbReference type="PANTHER" id="PTHR43065">
    <property type="entry name" value="SENSOR HISTIDINE KINASE"/>
    <property type="match status" value="1"/>
</dbReference>
<dbReference type="CDD" id="cd00130">
    <property type="entry name" value="PAS"/>
    <property type="match status" value="1"/>
</dbReference>
<dbReference type="SMART" id="SM00091">
    <property type="entry name" value="PAS"/>
    <property type="match status" value="1"/>
</dbReference>
<dbReference type="PROSITE" id="PS50110">
    <property type="entry name" value="RESPONSE_REGULATORY"/>
    <property type="match status" value="2"/>
</dbReference>
<dbReference type="PROSITE" id="PS50109">
    <property type="entry name" value="HIS_KIN"/>
    <property type="match status" value="1"/>
</dbReference>
<evidence type="ECO:0000256" key="2">
    <source>
        <dbReference type="ARBA" id="ARBA00012438"/>
    </source>
</evidence>
<dbReference type="InterPro" id="IPR000014">
    <property type="entry name" value="PAS"/>
</dbReference>
<dbReference type="SMART" id="SM00086">
    <property type="entry name" value="PAC"/>
    <property type="match status" value="1"/>
</dbReference>
<dbReference type="AlphaFoldDB" id="A0A7W6RED5"/>
<evidence type="ECO:0000313" key="9">
    <source>
        <dbReference type="EMBL" id="MBB4266489.1"/>
    </source>
</evidence>
<feature type="modified residue" description="4-aspartylphosphate" evidence="4">
    <location>
        <position position="579"/>
    </location>
</feature>
<dbReference type="RefSeq" id="WP_184044976.1">
    <property type="nucleotide sequence ID" value="NZ_JACIGK010000014.1"/>
</dbReference>
<evidence type="ECO:0000256" key="3">
    <source>
        <dbReference type="ARBA" id="ARBA00022553"/>
    </source>
</evidence>
<dbReference type="InterPro" id="IPR000700">
    <property type="entry name" value="PAS-assoc_C"/>
</dbReference>
<proteinExistence type="predicted"/>